<comment type="subcellular location">
    <subcellularLocation>
        <location evidence="1">Endomembrane system</location>
        <topology evidence="1">Multi-pass membrane protein</topology>
    </subcellularLocation>
</comment>
<dbReference type="PANTHER" id="PTHR12174:SF103">
    <property type="entry name" value="INTRAMEMBRANE PROTEASE (IMPAS) FAMILY"/>
    <property type="match status" value="1"/>
</dbReference>
<sequence>MVRDHTVTPETAEITLSAALFYPVIASVVLLSMYYLYSYVQSFLILYISISAVFCIAQVVEPVIVSLLSPYVSQKRFITFISIFVSFLIVVCWIIRGGSLFNNIIGICITISALSLMRAQSLKVIVVAFCLLFFYDIFWVFFSESLFGKNVMVTVAQQNFTEPVKTSILHVLSPSVHQQGKLVLSTLGGQNVFYLGLGDIFIPGLLFVFFFIYQKENTFVLNDVESGSLAEMSDRTGDEESKKLIDQGLNLYMPPSSRSWSLVM</sequence>
<name>D8LW33_BLAHO</name>
<evidence type="ECO:0000256" key="2">
    <source>
        <dbReference type="ARBA" id="ARBA00006859"/>
    </source>
</evidence>
<keyword evidence="9" id="KW-1185">Reference proteome</keyword>
<feature type="transmembrane region" description="Helical" evidence="7">
    <location>
        <begin position="192"/>
        <end position="213"/>
    </location>
</feature>
<feature type="transmembrane region" description="Helical" evidence="7">
    <location>
        <begin position="124"/>
        <end position="142"/>
    </location>
</feature>
<evidence type="ECO:0000256" key="5">
    <source>
        <dbReference type="ARBA" id="ARBA00022989"/>
    </source>
</evidence>
<dbReference type="InParanoid" id="D8LW33"/>
<dbReference type="EMBL" id="FN668638">
    <property type="protein sequence ID" value="CBK20022.2"/>
    <property type="molecule type" value="Genomic_DNA"/>
</dbReference>
<keyword evidence="5 7" id="KW-1133">Transmembrane helix</keyword>
<keyword evidence="3 7" id="KW-0812">Transmembrane</keyword>
<dbReference type="OrthoDB" id="29661at2759"/>
<evidence type="ECO:0000256" key="4">
    <source>
        <dbReference type="ARBA" id="ARBA00022801"/>
    </source>
</evidence>
<organism evidence="8">
    <name type="scientific">Blastocystis hominis</name>
    <dbReference type="NCBI Taxonomy" id="12968"/>
    <lineage>
        <taxon>Eukaryota</taxon>
        <taxon>Sar</taxon>
        <taxon>Stramenopiles</taxon>
        <taxon>Bigyra</taxon>
        <taxon>Opalozoa</taxon>
        <taxon>Opalinata</taxon>
        <taxon>Blastocystidae</taxon>
        <taxon>Blastocystis</taxon>
    </lineage>
</organism>
<comment type="similarity">
    <text evidence="2">Belongs to the peptidase A22B family.</text>
</comment>
<keyword evidence="4" id="KW-0378">Hydrolase</keyword>
<feature type="transmembrane region" description="Helical" evidence="7">
    <location>
        <begin position="77"/>
        <end position="95"/>
    </location>
</feature>
<reference evidence="8" key="1">
    <citation type="submission" date="2010-02" db="EMBL/GenBank/DDBJ databases">
        <title>Sequencing and annotation of the Blastocystis hominis genome.</title>
        <authorList>
            <person name="Wincker P."/>
        </authorList>
    </citation>
    <scope>NUCLEOTIDE SEQUENCE</scope>
    <source>
        <strain evidence="8">Singapore isolate B</strain>
    </source>
</reference>
<evidence type="ECO:0000256" key="3">
    <source>
        <dbReference type="ARBA" id="ARBA00022692"/>
    </source>
</evidence>
<evidence type="ECO:0000313" key="9">
    <source>
        <dbReference type="Proteomes" id="UP000008312"/>
    </source>
</evidence>
<evidence type="ECO:0000256" key="6">
    <source>
        <dbReference type="ARBA" id="ARBA00023136"/>
    </source>
</evidence>
<dbReference type="InterPro" id="IPR006639">
    <property type="entry name" value="Preselin/SPP"/>
</dbReference>
<evidence type="ECO:0000256" key="7">
    <source>
        <dbReference type="SAM" id="Phobius"/>
    </source>
</evidence>
<proteinExistence type="inferred from homology"/>
<dbReference type="RefSeq" id="XP_012894070.1">
    <property type="nucleotide sequence ID" value="XM_013038616.1"/>
</dbReference>
<dbReference type="PANTHER" id="PTHR12174">
    <property type="entry name" value="SIGNAL PEPTIDE PEPTIDASE"/>
    <property type="match status" value="1"/>
</dbReference>
<protein>
    <submittedName>
        <fullName evidence="8">Uncharacterized protein</fullName>
    </submittedName>
</protein>
<dbReference type="Pfam" id="PF04258">
    <property type="entry name" value="Peptidase_A22B"/>
    <property type="match status" value="1"/>
</dbReference>
<dbReference type="GO" id="GO:0016020">
    <property type="term" value="C:membrane"/>
    <property type="evidence" value="ECO:0007669"/>
    <property type="project" value="InterPro"/>
</dbReference>
<accession>D8LW33</accession>
<keyword evidence="6 7" id="KW-0472">Membrane</keyword>
<evidence type="ECO:0000313" key="8">
    <source>
        <dbReference type="EMBL" id="CBK20022.2"/>
    </source>
</evidence>
<evidence type="ECO:0000256" key="1">
    <source>
        <dbReference type="ARBA" id="ARBA00004127"/>
    </source>
</evidence>
<gene>
    <name evidence="8" type="ORF">GSBLH_T00006066001</name>
</gene>
<feature type="transmembrane region" description="Helical" evidence="7">
    <location>
        <begin position="12"/>
        <end position="37"/>
    </location>
</feature>
<dbReference type="Proteomes" id="UP000008312">
    <property type="component" value="Unassembled WGS sequence"/>
</dbReference>
<dbReference type="InterPro" id="IPR007369">
    <property type="entry name" value="Peptidase_A22B_SPP"/>
</dbReference>
<dbReference type="GO" id="GO:0012505">
    <property type="term" value="C:endomembrane system"/>
    <property type="evidence" value="ECO:0007669"/>
    <property type="project" value="UniProtKB-SubCell"/>
</dbReference>
<dbReference type="AlphaFoldDB" id="D8LW33"/>
<feature type="transmembrane region" description="Helical" evidence="7">
    <location>
        <begin position="43"/>
        <end position="65"/>
    </location>
</feature>
<dbReference type="GeneID" id="24922191"/>
<dbReference type="GO" id="GO:0042500">
    <property type="term" value="F:aspartic endopeptidase activity, intramembrane cleaving"/>
    <property type="evidence" value="ECO:0007669"/>
    <property type="project" value="InterPro"/>
</dbReference>
<dbReference type="SMART" id="SM00730">
    <property type="entry name" value="PSN"/>
    <property type="match status" value="1"/>
</dbReference>